<gene>
    <name evidence="1" type="ORF">CCHR01_13795</name>
</gene>
<dbReference type="Proteomes" id="UP001243330">
    <property type="component" value="Unassembled WGS sequence"/>
</dbReference>
<sequence>MVVLAIDAFNGFTSYTSLTSAAIHKVPLAFQVGFLTWLTTRALFGIAAMRPSVVDAIPVTLNVAALAPRLRIGGRRGADWDAEELSITGKLMLSNIV</sequence>
<dbReference type="AlphaFoldDB" id="A0AAD9ABF7"/>
<comment type="caution">
    <text evidence="1">The sequence shown here is derived from an EMBL/GenBank/DDBJ whole genome shotgun (WGS) entry which is preliminary data.</text>
</comment>
<keyword evidence="2" id="KW-1185">Reference proteome</keyword>
<evidence type="ECO:0000313" key="1">
    <source>
        <dbReference type="EMBL" id="KAK1843562.1"/>
    </source>
</evidence>
<protein>
    <submittedName>
        <fullName evidence="1">Uncharacterized protein</fullName>
    </submittedName>
</protein>
<reference evidence="1" key="1">
    <citation type="submission" date="2023-01" db="EMBL/GenBank/DDBJ databases">
        <title>Colletotrichum chrysophilum M932 genome sequence.</title>
        <authorList>
            <person name="Baroncelli R."/>
        </authorList>
    </citation>
    <scope>NUCLEOTIDE SEQUENCE</scope>
    <source>
        <strain evidence="1">M932</strain>
    </source>
</reference>
<evidence type="ECO:0000313" key="2">
    <source>
        <dbReference type="Proteomes" id="UP001243330"/>
    </source>
</evidence>
<organism evidence="1 2">
    <name type="scientific">Colletotrichum chrysophilum</name>
    <dbReference type="NCBI Taxonomy" id="1836956"/>
    <lineage>
        <taxon>Eukaryota</taxon>
        <taxon>Fungi</taxon>
        <taxon>Dikarya</taxon>
        <taxon>Ascomycota</taxon>
        <taxon>Pezizomycotina</taxon>
        <taxon>Sordariomycetes</taxon>
        <taxon>Hypocreomycetidae</taxon>
        <taxon>Glomerellales</taxon>
        <taxon>Glomerellaceae</taxon>
        <taxon>Colletotrichum</taxon>
        <taxon>Colletotrichum gloeosporioides species complex</taxon>
    </lineage>
</organism>
<proteinExistence type="predicted"/>
<name>A0AAD9ABF7_9PEZI</name>
<dbReference type="EMBL" id="JAQOWY010000351">
    <property type="protein sequence ID" value="KAK1843562.1"/>
    <property type="molecule type" value="Genomic_DNA"/>
</dbReference>
<accession>A0AAD9ABF7</accession>